<evidence type="ECO:0000259" key="7">
    <source>
        <dbReference type="Pfam" id="PF16901"/>
    </source>
</evidence>
<evidence type="ECO:0000313" key="9">
    <source>
        <dbReference type="Proteomes" id="UP000198824"/>
    </source>
</evidence>
<dbReference type="InterPro" id="IPR006076">
    <property type="entry name" value="FAD-dep_OxRdtase"/>
</dbReference>
<dbReference type="Gene3D" id="3.50.50.60">
    <property type="entry name" value="FAD/NAD(P)-binding domain"/>
    <property type="match status" value="1"/>
</dbReference>
<keyword evidence="4" id="KW-0274">FAD</keyword>
<protein>
    <submittedName>
        <fullName evidence="8">Homodimeric glycerol 3-phosphate dehydrogenase (Quinone)</fullName>
    </submittedName>
</protein>
<keyword evidence="3" id="KW-0285">Flavoprotein</keyword>
<dbReference type="PANTHER" id="PTHR11985:SF15">
    <property type="entry name" value="GLYCEROL-3-PHOSPHATE DEHYDROGENASE, MITOCHONDRIAL"/>
    <property type="match status" value="1"/>
</dbReference>
<evidence type="ECO:0000256" key="2">
    <source>
        <dbReference type="ARBA" id="ARBA00007330"/>
    </source>
</evidence>
<dbReference type="InterPro" id="IPR000447">
    <property type="entry name" value="G3P_DH_FAD-dep"/>
</dbReference>
<dbReference type="STRING" id="1166337.SAMN05192580_0877"/>
<dbReference type="GO" id="GO:0004368">
    <property type="term" value="F:glycerol-3-phosphate dehydrogenase (quinone) activity"/>
    <property type="evidence" value="ECO:0007669"/>
    <property type="project" value="InterPro"/>
</dbReference>
<dbReference type="SUPFAM" id="SSF51905">
    <property type="entry name" value="FAD/NAD(P)-binding domain"/>
    <property type="match status" value="1"/>
</dbReference>
<dbReference type="Pfam" id="PF16901">
    <property type="entry name" value="DAO_C"/>
    <property type="match status" value="1"/>
</dbReference>
<dbReference type="Proteomes" id="UP000198824">
    <property type="component" value="Unassembled WGS sequence"/>
</dbReference>
<dbReference type="Pfam" id="PF01266">
    <property type="entry name" value="DAO"/>
    <property type="match status" value="1"/>
</dbReference>
<evidence type="ECO:0000313" key="8">
    <source>
        <dbReference type="EMBL" id="SFR82471.1"/>
    </source>
</evidence>
<dbReference type="EMBL" id="FOZG01000001">
    <property type="protein sequence ID" value="SFR82471.1"/>
    <property type="molecule type" value="Genomic_DNA"/>
</dbReference>
<proteinExistence type="inferred from homology"/>
<dbReference type="Gene3D" id="3.30.9.10">
    <property type="entry name" value="D-Amino Acid Oxidase, subunit A, domain 2"/>
    <property type="match status" value="1"/>
</dbReference>
<accession>A0A1I6JU53</accession>
<dbReference type="GO" id="GO:0046168">
    <property type="term" value="P:glycerol-3-phosphate catabolic process"/>
    <property type="evidence" value="ECO:0007669"/>
    <property type="project" value="TreeGrafter"/>
</dbReference>
<dbReference type="PRINTS" id="PR01001">
    <property type="entry name" value="FADG3PDH"/>
</dbReference>
<dbReference type="InterPro" id="IPR036188">
    <property type="entry name" value="FAD/NAD-bd_sf"/>
</dbReference>
<comment type="cofactor">
    <cofactor evidence="1">
        <name>FAD</name>
        <dbReference type="ChEBI" id="CHEBI:57692"/>
    </cofactor>
</comment>
<comment type="similarity">
    <text evidence="2">Belongs to the FAD-dependent glycerol-3-phosphate dehydrogenase family.</text>
</comment>
<organism evidence="8 9">
    <name type="scientific">Sphingomonas jatrophae</name>
    <dbReference type="NCBI Taxonomy" id="1166337"/>
    <lineage>
        <taxon>Bacteria</taxon>
        <taxon>Pseudomonadati</taxon>
        <taxon>Pseudomonadota</taxon>
        <taxon>Alphaproteobacteria</taxon>
        <taxon>Sphingomonadales</taxon>
        <taxon>Sphingomonadaceae</taxon>
        <taxon>Sphingomonas</taxon>
    </lineage>
</organism>
<keyword evidence="5" id="KW-0560">Oxidoreductase</keyword>
<gene>
    <name evidence="8" type="ORF">SAMN05192580_0877</name>
</gene>
<dbReference type="PANTHER" id="PTHR11985">
    <property type="entry name" value="GLYCEROL-3-PHOSPHATE DEHYDROGENASE"/>
    <property type="match status" value="1"/>
</dbReference>
<dbReference type="InterPro" id="IPR031656">
    <property type="entry name" value="DAO_C"/>
</dbReference>
<feature type="domain" description="Alpha-glycerophosphate oxidase C-terminal" evidence="7">
    <location>
        <begin position="364"/>
        <end position="466"/>
    </location>
</feature>
<evidence type="ECO:0000256" key="1">
    <source>
        <dbReference type="ARBA" id="ARBA00001974"/>
    </source>
</evidence>
<evidence type="ECO:0000259" key="6">
    <source>
        <dbReference type="Pfam" id="PF01266"/>
    </source>
</evidence>
<evidence type="ECO:0000256" key="4">
    <source>
        <dbReference type="ARBA" id="ARBA00022827"/>
    </source>
</evidence>
<sequence>MLDLLVIGGGINGTAIARDAAGRGRSVLLVEADDLASHTSSASTKLIHGGLRYLETFDLRLVREALVERDVMLRAAPHLIYPLRFVLPQAPGTRPGWMIRAGLLLYDTLAWGTALPRAARVDLGPPLKSGLTRGHAYSDAWVDDARLVILYALDAAQHKAEIRTRSRLASAVREGDAWTATLANGEQVRARALVNAAGPWVEDVLRARLRRNAGSHVRLVRGSHIVVPRLPGQTDAYLLQQPDGRIVFAIPYERDLTLIGTTDTPVDDPADATASDAEVAYLLAAANRWLARPLSHADVRHRFAGIRALHDDGRSTAQTVTRDYRLELDDEGAPLLSVFGGKITTARALAEAAVDRLGWGKGWTRSAILPGGDLGMPFDAFLQQVRTRWPALGEARSLRMARAYGSRLAAVIGRGLGEELGGGLTAGEVRYLRDHEWARTPDDVLWRRTKIGLHTGADTAARVAAVLEG</sequence>
<name>A0A1I6JU53_9SPHN</name>
<dbReference type="Gene3D" id="6.10.250.1890">
    <property type="match status" value="1"/>
</dbReference>
<feature type="domain" description="FAD dependent oxidoreductase" evidence="6">
    <location>
        <begin position="3"/>
        <end position="346"/>
    </location>
</feature>
<evidence type="ECO:0000256" key="3">
    <source>
        <dbReference type="ARBA" id="ARBA00022630"/>
    </source>
</evidence>
<dbReference type="InterPro" id="IPR038299">
    <property type="entry name" value="DAO_C_sf"/>
</dbReference>
<reference evidence="8 9" key="1">
    <citation type="submission" date="2016-10" db="EMBL/GenBank/DDBJ databases">
        <authorList>
            <person name="de Groot N.N."/>
        </authorList>
    </citation>
    <scope>NUCLEOTIDE SEQUENCE [LARGE SCALE GENOMIC DNA]</scope>
    <source>
        <strain evidence="8 9">S5-249</strain>
    </source>
</reference>
<keyword evidence="9" id="KW-1185">Reference proteome</keyword>
<evidence type="ECO:0000256" key="5">
    <source>
        <dbReference type="ARBA" id="ARBA00023002"/>
    </source>
</evidence>
<dbReference type="NCBIfam" id="NF008899">
    <property type="entry name" value="PRK12266.1"/>
    <property type="match status" value="1"/>
</dbReference>
<dbReference type="AlphaFoldDB" id="A0A1I6JU53"/>
<dbReference type="Gene3D" id="1.10.8.870">
    <property type="entry name" value="Alpha-glycerophosphate oxidase, cap domain"/>
    <property type="match status" value="1"/>
</dbReference>
<dbReference type="NCBIfam" id="NF009906">
    <property type="entry name" value="PRK13369.1"/>
    <property type="match status" value="1"/>
</dbReference>